<keyword evidence="2" id="KW-0486">Methionine biosynthesis</keyword>
<dbReference type="InterPro" id="IPR008220">
    <property type="entry name" value="HAT_MetX-like"/>
</dbReference>
<keyword evidence="6" id="KW-1185">Reference proteome</keyword>
<feature type="binding site" evidence="2">
    <location>
        <position position="235"/>
    </location>
    <ligand>
        <name>substrate</name>
    </ligand>
</feature>
<dbReference type="PANTHER" id="PTHR32268">
    <property type="entry name" value="HOMOSERINE O-ACETYLTRANSFERASE"/>
    <property type="match status" value="1"/>
</dbReference>
<comment type="caution">
    <text evidence="5">The sequence shown here is derived from an EMBL/GenBank/DDBJ whole genome shotgun (WGS) entry which is preliminary data.</text>
</comment>
<dbReference type="EMBL" id="MQVR01000024">
    <property type="protein sequence ID" value="OKL54173.1"/>
    <property type="molecule type" value="Genomic_DNA"/>
</dbReference>
<comment type="function">
    <text evidence="2">Transfers an acetyl group from acetyl-CoA to L-homoserine, forming acetyl-L-homoserine.</text>
</comment>
<dbReference type="InterPro" id="IPR000073">
    <property type="entry name" value="AB_hydrolase_1"/>
</dbReference>
<evidence type="ECO:0000256" key="3">
    <source>
        <dbReference type="PIRSR" id="PIRSR000443-1"/>
    </source>
</evidence>
<comment type="subunit">
    <text evidence="2">Homodimer.</text>
</comment>
<dbReference type="SUPFAM" id="SSF53474">
    <property type="entry name" value="alpha/beta-Hydrolases"/>
    <property type="match status" value="1"/>
</dbReference>
<dbReference type="PANTHER" id="PTHR32268:SF11">
    <property type="entry name" value="HOMOSERINE O-ACETYLTRANSFERASE"/>
    <property type="match status" value="1"/>
</dbReference>
<keyword evidence="2" id="KW-0028">Amino-acid biosynthesis</keyword>
<dbReference type="OrthoDB" id="9800754at2"/>
<dbReference type="GO" id="GO:0005737">
    <property type="term" value="C:cytoplasm"/>
    <property type="evidence" value="ECO:0007669"/>
    <property type="project" value="UniProtKB-SubCell"/>
</dbReference>
<dbReference type="NCBIfam" id="TIGR01392">
    <property type="entry name" value="homoserO_Ac_trn"/>
    <property type="match status" value="1"/>
</dbReference>
<dbReference type="RefSeq" id="WP_073716372.1">
    <property type="nucleotide sequence ID" value="NZ_MQVR01000024.1"/>
</dbReference>
<evidence type="ECO:0000313" key="6">
    <source>
        <dbReference type="Proteomes" id="UP000185628"/>
    </source>
</evidence>
<comment type="subcellular location">
    <subcellularLocation>
        <location evidence="2">Cytoplasm</location>
    </subcellularLocation>
</comment>
<dbReference type="PIRSF" id="PIRSF000443">
    <property type="entry name" value="Homoser_Ac_trans"/>
    <property type="match status" value="1"/>
</dbReference>
<dbReference type="Proteomes" id="UP000185628">
    <property type="component" value="Unassembled WGS sequence"/>
</dbReference>
<name>A0A1Q5Q2V7_9ACTO</name>
<dbReference type="UniPathway" id="UPA00051">
    <property type="reaction ID" value="UER00074"/>
</dbReference>
<dbReference type="HAMAP" id="MF_00296">
    <property type="entry name" value="MetX_acyltransf"/>
    <property type="match status" value="1"/>
</dbReference>
<accession>A0A1Q5Q2V7</accession>
<feature type="active site" evidence="2 3">
    <location>
        <position position="358"/>
    </location>
</feature>
<dbReference type="NCBIfam" id="NF001209">
    <property type="entry name" value="PRK00175.1"/>
    <property type="match status" value="1"/>
</dbReference>
<evidence type="ECO:0000256" key="1">
    <source>
        <dbReference type="ARBA" id="ARBA00022679"/>
    </source>
</evidence>
<dbReference type="Gene3D" id="3.40.50.1820">
    <property type="entry name" value="alpha/beta hydrolase"/>
    <property type="match status" value="1"/>
</dbReference>
<proteinExistence type="inferred from homology"/>
<comment type="similarity">
    <text evidence="2">Belongs to the AB hydrolase superfamily. MetX family.</text>
</comment>
<comment type="pathway">
    <text evidence="2">Amino-acid biosynthesis; L-methionine biosynthesis via de novo pathway; O-acetyl-L-homoserine from L-homoserine: step 1/1.</text>
</comment>
<organism evidence="5 6">
    <name type="scientific">Bowdeniella nasicola</name>
    <dbReference type="NCBI Taxonomy" id="208480"/>
    <lineage>
        <taxon>Bacteria</taxon>
        <taxon>Bacillati</taxon>
        <taxon>Actinomycetota</taxon>
        <taxon>Actinomycetes</taxon>
        <taxon>Actinomycetales</taxon>
        <taxon>Actinomycetaceae</taxon>
        <taxon>Bowdeniella</taxon>
    </lineage>
</organism>
<dbReference type="STRING" id="208480.SAMN02910418_00609"/>
<keyword evidence="1 2" id="KW-0808">Transferase</keyword>
<keyword evidence="2" id="KW-0963">Cytoplasm</keyword>
<sequence length="406" mass="43709">MHEPDITATIPASGAWRAGDDPGYRQFADLGTLLLESGESLPVTLAYETWGELNAARDNAVLVLHALTGDSHVTSHGGSDPGQGWWSGIVGPGKVIDTDRYFVIAPNILGGCQGSTGPASIASDGDPYGACFPHVTARDQVLAESLLADQLDIAEFCLVVGASMGGHRALEWAISRPHRVRRLAVIASGARTTADQIALGHTQLLAIEGDPNFVGGNYYDRSPGTGPWYGLGLARRIAHLSYRTAGELDARFGRLPQGREEPLDGGRFAVQSYLDHHGAKLARRFDANSYITLTRAMLTHDVGRDRGGVRYALGKIQARTLVVAIDSDRLFPVAESALITDAVRNTFPLALIASQCGHDGFLVENDAVAHHLARLLDSVPARREQRQSLPDWRHIPGLSHCPKFRA</sequence>
<dbReference type="InterPro" id="IPR029058">
    <property type="entry name" value="AB_hydrolase_fold"/>
</dbReference>
<reference evidence="6" key="1">
    <citation type="submission" date="2016-12" db="EMBL/GenBank/DDBJ databases">
        <authorList>
            <person name="Meng X."/>
        </authorList>
    </citation>
    <scope>NUCLEOTIDE SEQUENCE [LARGE SCALE GENOMIC DNA]</scope>
    <source>
        <strain evidence="6">DSM 19116</strain>
    </source>
</reference>
<dbReference type="EC" id="2.3.1.31" evidence="2"/>
<evidence type="ECO:0000256" key="2">
    <source>
        <dbReference type="HAMAP-Rule" id="MF_00296"/>
    </source>
</evidence>
<dbReference type="Pfam" id="PF00561">
    <property type="entry name" value="Abhydrolase_1"/>
    <property type="match status" value="1"/>
</dbReference>
<feature type="domain" description="AB hydrolase-1" evidence="4">
    <location>
        <begin position="59"/>
        <end position="363"/>
    </location>
</feature>
<feature type="binding site" evidence="2">
    <location>
        <position position="359"/>
    </location>
    <ligand>
        <name>substrate</name>
    </ligand>
</feature>
<comment type="caution">
    <text evidence="2">Lacks conserved residue(s) required for the propagation of feature annotation.</text>
</comment>
<dbReference type="GO" id="GO:0004414">
    <property type="term" value="F:homoserine O-acetyltransferase activity"/>
    <property type="evidence" value="ECO:0007669"/>
    <property type="project" value="UniProtKB-UniRule"/>
</dbReference>
<dbReference type="GO" id="GO:0009092">
    <property type="term" value="P:homoserine metabolic process"/>
    <property type="evidence" value="ECO:0007669"/>
    <property type="project" value="TreeGrafter"/>
</dbReference>
<comment type="catalytic activity">
    <reaction evidence="2">
        <text>L-homoserine + acetyl-CoA = O-acetyl-L-homoserine + CoA</text>
        <dbReference type="Rhea" id="RHEA:13701"/>
        <dbReference type="ChEBI" id="CHEBI:57287"/>
        <dbReference type="ChEBI" id="CHEBI:57288"/>
        <dbReference type="ChEBI" id="CHEBI:57476"/>
        <dbReference type="ChEBI" id="CHEBI:57716"/>
        <dbReference type="EC" id="2.3.1.31"/>
    </reaction>
</comment>
<feature type="active site" evidence="2 3">
    <location>
        <position position="328"/>
    </location>
</feature>
<gene>
    <name evidence="2" type="primary">metXA</name>
    <name evidence="5" type="ORF">BSZ39_05490</name>
</gene>
<evidence type="ECO:0000313" key="5">
    <source>
        <dbReference type="EMBL" id="OKL54173.1"/>
    </source>
</evidence>
<dbReference type="AlphaFoldDB" id="A0A1Q5Q2V7"/>
<keyword evidence="2" id="KW-0012">Acyltransferase</keyword>
<protein>
    <recommendedName>
        <fullName evidence="2">Homoserine O-acetyltransferase</fullName>
        <shortName evidence="2">HAT</shortName>
        <ecNumber evidence="2">2.3.1.31</ecNumber>
    </recommendedName>
    <alternativeName>
        <fullName evidence="2">Homoserine transacetylase</fullName>
        <shortName evidence="2">HTA</shortName>
    </alternativeName>
</protein>
<evidence type="ECO:0000259" key="4">
    <source>
        <dbReference type="Pfam" id="PF00561"/>
    </source>
</evidence>
<feature type="active site" description="Nucleophile" evidence="2 3">
    <location>
        <position position="163"/>
    </location>
</feature>
<dbReference type="GO" id="GO:0009086">
    <property type="term" value="P:methionine biosynthetic process"/>
    <property type="evidence" value="ECO:0007669"/>
    <property type="project" value="UniProtKB-UniRule"/>
</dbReference>